<feature type="transmembrane region" description="Helical" evidence="1">
    <location>
        <begin position="12"/>
        <end position="33"/>
    </location>
</feature>
<evidence type="ECO:0000256" key="1">
    <source>
        <dbReference type="SAM" id="Phobius"/>
    </source>
</evidence>
<organism evidence="2 3">
    <name type="scientific">Anaerovirgula multivorans</name>
    <dbReference type="NCBI Taxonomy" id="312168"/>
    <lineage>
        <taxon>Bacteria</taxon>
        <taxon>Bacillati</taxon>
        <taxon>Bacillota</taxon>
        <taxon>Clostridia</taxon>
        <taxon>Peptostreptococcales</taxon>
        <taxon>Natronincolaceae</taxon>
        <taxon>Anaerovirgula</taxon>
    </lineage>
</organism>
<name>A0A238ZT71_9FIRM</name>
<evidence type="ECO:0000313" key="3">
    <source>
        <dbReference type="Proteomes" id="UP000198304"/>
    </source>
</evidence>
<keyword evidence="1" id="KW-1133">Transmembrane helix</keyword>
<keyword evidence="3" id="KW-1185">Reference proteome</keyword>
<keyword evidence="1" id="KW-0472">Membrane</keyword>
<evidence type="ECO:0000313" key="2">
    <source>
        <dbReference type="EMBL" id="SNR86617.1"/>
    </source>
</evidence>
<accession>A0A238ZT71</accession>
<dbReference type="OrthoDB" id="1952581at2"/>
<sequence length="205" mass="23433">MKNHIENSKGSIIISCFVIGMLVIMLGMSSITLSMNDFRKTLSNSDAVKANYLAEMGMEIAVNNVIKTIDAVILTYLNDLKDSKIEYIKSINEENLIEAQYNPISFDSYIKQFLIDELQVLNVIQNNPLEGYMHDHSYMVAVEYDDVEEIIIIKSIGTYDHARKQVIIEGKNPYAVYDGHDMYGLPKIKIYPLEIRSYYQAIITN</sequence>
<protein>
    <recommendedName>
        <fullName evidence="4">Type 4 fimbrial biogenesis protein PilX N-terminal domain-containing protein</fullName>
    </recommendedName>
</protein>
<keyword evidence="1" id="KW-0812">Transmembrane</keyword>
<proteinExistence type="predicted"/>
<gene>
    <name evidence="2" type="ORF">SAMN05446037_1001104</name>
</gene>
<reference evidence="3" key="1">
    <citation type="submission" date="2017-06" db="EMBL/GenBank/DDBJ databases">
        <authorList>
            <person name="Varghese N."/>
            <person name="Submissions S."/>
        </authorList>
    </citation>
    <scope>NUCLEOTIDE SEQUENCE [LARGE SCALE GENOMIC DNA]</scope>
    <source>
        <strain evidence="3">SCA</strain>
    </source>
</reference>
<dbReference type="EMBL" id="FZOJ01000001">
    <property type="protein sequence ID" value="SNR86617.1"/>
    <property type="molecule type" value="Genomic_DNA"/>
</dbReference>
<dbReference type="AlphaFoldDB" id="A0A238ZT71"/>
<dbReference type="RefSeq" id="WP_089280902.1">
    <property type="nucleotide sequence ID" value="NZ_FZOJ01000001.1"/>
</dbReference>
<evidence type="ECO:0008006" key="4">
    <source>
        <dbReference type="Google" id="ProtNLM"/>
    </source>
</evidence>
<dbReference type="Proteomes" id="UP000198304">
    <property type="component" value="Unassembled WGS sequence"/>
</dbReference>